<sequence length="226" mass="24679">MARRLGHRIALSLIALVLGFGLGLLALGFTPVLAGGCPGCFGFKRIAPEVYSELTGSTTSEDMLRRLVLAEARVAMAFGPQKRPRMLICYTETCNQVMGGMEARAMAYGSHLFYLTPRGHDTEIIAHELSHVALHRQIGLRAQARFPAWLDEGIAVWVSRDPRFDLNPESCDPGQGALPEKAESWRHSMGARDASFYAQAGCRVARWLKAHPVSGIDGLVAEHLAP</sequence>
<proteinExistence type="predicted"/>
<evidence type="ECO:0000313" key="1">
    <source>
        <dbReference type="EMBL" id="PTQ72496.1"/>
    </source>
</evidence>
<accession>A0A2T5HLT0</accession>
<reference evidence="1 2" key="1">
    <citation type="submission" date="2018-04" db="EMBL/GenBank/DDBJ databases">
        <title>Genomic Encyclopedia of Archaeal and Bacterial Type Strains, Phase II (KMG-II): from individual species to whole genera.</title>
        <authorList>
            <person name="Goeker M."/>
        </authorList>
    </citation>
    <scope>NUCLEOTIDE SEQUENCE [LARGE SCALE GENOMIC DNA]</scope>
    <source>
        <strain evidence="1 2">DSM 100434</strain>
    </source>
</reference>
<organism evidence="1 2">
    <name type="scientific">Celeribacter persicus</name>
    <dbReference type="NCBI Taxonomy" id="1651082"/>
    <lineage>
        <taxon>Bacteria</taxon>
        <taxon>Pseudomonadati</taxon>
        <taxon>Pseudomonadota</taxon>
        <taxon>Alphaproteobacteria</taxon>
        <taxon>Rhodobacterales</taxon>
        <taxon>Roseobacteraceae</taxon>
        <taxon>Celeribacter</taxon>
    </lineage>
</organism>
<comment type="caution">
    <text evidence="1">The sequence shown here is derived from an EMBL/GenBank/DDBJ whole genome shotgun (WGS) entry which is preliminary data.</text>
</comment>
<evidence type="ECO:0008006" key="3">
    <source>
        <dbReference type="Google" id="ProtNLM"/>
    </source>
</evidence>
<gene>
    <name evidence="1" type="ORF">C8N42_1065</name>
</gene>
<evidence type="ECO:0000313" key="2">
    <source>
        <dbReference type="Proteomes" id="UP000244077"/>
    </source>
</evidence>
<dbReference type="OrthoDB" id="43895at2"/>
<dbReference type="EMBL" id="QAOH01000006">
    <property type="protein sequence ID" value="PTQ72496.1"/>
    <property type="molecule type" value="Genomic_DNA"/>
</dbReference>
<dbReference type="AlphaFoldDB" id="A0A2T5HLT0"/>
<dbReference type="RefSeq" id="WP_107816264.1">
    <property type="nucleotide sequence ID" value="NZ_QAOH01000006.1"/>
</dbReference>
<name>A0A2T5HLT0_9RHOB</name>
<protein>
    <recommendedName>
        <fullName evidence="3">DUF4157 domain-containing protein</fullName>
    </recommendedName>
</protein>
<dbReference type="Proteomes" id="UP000244077">
    <property type="component" value="Unassembled WGS sequence"/>
</dbReference>
<keyword evidence="2" id="KW-1185">Reference proteome</keyword>